<keyword evidence="1" id="KW-1133">Transmembrane helix</keyword>
<evidence type="ECO:0000313" key="3">
    <source>
        <dbReference type="Proteomes" id="UP000538955"/>
    </source>
</evidence>
<comment type="caution">
    <text evidence="2">The sequence shown here is derived from an EMBL/GenBank/DDBJ whole genome shotgun (WGS) entry which is preliminary data.</text>
</comment>
<dbReference type="RefSeq" id="WP_141497687.1">
    <property type="nucleotide sequence ID" value="NZ_CP098816.1"/>
</dbReference>
<protein>
    <recommendedName>
        <fullName evidence="4">DoxX family protein</fullName>
    </recommendedName>
</protein>
<dbReference type="Proteomes" id="UP000538955">
    <property type="component" value="Unassembled WGS sequence"/>
</dbReference>
<evidence type="ECO:0008006" key="4">
    <source>
        <dbReference type="Google" id="ProtNLM"/>
    </source>
</evidence>
<gene>
    <name evidence="2" type="ORF">HHM24_13015</name>
</gene>
<accession>A0ABX1STI5</accession>
<feature type="transmembrane region" description="Helical" evidence="1">
    <location>
        <begin position="54"/>
        <end position="76"/>
    </location>
</feature>
<sequence>MFSKFLELHQNEVFVKLLIILLSGLGVTRSYGWITANTQHLKNVSDLYVNMQKYMDIHTIGWFLFLFSILSLLSAFFEGIPGYVMLIIGSLACGAIRVVFAMISVETANLPSTYYSNMLIGFIQLLVALTGAFAIWKMKRL</sequence>
<keyword evidence="1" id="KW-0472">Membrane</keyword>
<keyword evidence="3" id="KW-1185">Reference proteome</keyword>
<evidence type="ECO:0000313" key="2">
    <source>
        <dbReference type="EMBL" id="NMK55635.1"/>
    </source>
</evidence>
<feature type="transmembrane region" description="Helical" evidence="1">
    <location>
        <begin position="115"/>
        <end position="136"/>
    </location>
</feature>
<dbReference type="EMBL" id="JABBMI010000112">
    <property type="protein sequence ID" value="NMK55635.1"/>
    <property type="molecule type" value="Genomic_DNA"/>
</dbReference>
<name>A0ABX1STI5_STACP</name>
<keyword evidence="1" id="KW-0812">Transmembrane</keyword>
<reference evidence="2 3" key="1">
    <citation type="submission" date="2020-04" db="EMBL/GenBank/DDBJ databases">
        <title>The Epidemiology and Molecular Characteristics of Linezolid-Resistant Staphylococcus capitis in Huashan Hospital, Shanghai.</title>
        <authorList>
            <person name="Ding L."/>
            <person name="Li P."/>
            <person name="Yang Y."/>
            <person name="Lin D."/>
            <person name="Xu X."/>
        </authorList>
    </citation>
    <scope>NUCLEOTIDE SEQUENCE [LARGE SCALE GENOMIC DNA]</scope>
    <source>
        <strain evidence="2 3">17-84</strain>
    </source>
</reference>
<evidence type="ECO:0000256" key="1">
    <source>
        <dbReference type="SAM" id="Phobius"/>
    </source>
</evidence>
<organism evidence="2 3">
    <name type="scientific">Staphylococcus capitis</name>
    <dbReference type="NCBI Taxonomy" id="29388"/>
    <lineage>
        <taxon>Bacteria</taxon>
        <taxon>Bacillati</taxon>
        <taxon>Bacillota</taxon>
        <taxon>Bacilli</taxon>
        <taxon>Bacillales</taxon>
        <taxon>Staphylococcaceae</taxon>
        <taxon>Staphylococcus</taxon>
    </lineage>
</organism>
<proteinExistence type="predicted"/>
<feature type="transmembrane region" description="Helical" evidence="1">
    <location>
        <begin position="13"/>
        <end position="34"/>
    </location>
</feature>
<feature type="transmembrane region" description="Helical" evidence="1">
    <location>
        <begin position="83"/>
        <end position="103"/>
    </location>
</feature>